<name>A0A0A9CC66_ARUDO</name>
<reference evidence="1" key="2">
    <citation type="journal article" date="2015" name="Data Brief">
        <title>Shoot transcriptome of the giant reed, Arundo donax.</title>
        <authorList>
            <person name="Barrero R.A."/>
            <person name="Guerrero F.D."/>
            <person name="Moolhuijzen P."/>
            <person name="Goolsby J.A."/>
            <person name="Tidwell J."/>
            <person name="Bellgard S.E."/>
            <person name="Bellgard M.I."/>
        </authorList>
    </citation>
    <scope>NUCLEOTIDE SEQUENCE</scope>
    <source>
        <tissue evidence="1">Shoot tissue taken approximately 20 cm above the soil surface</tissue>
    </source>
</reference>
<evidence type="ECO:0000313" key="1">
    <source>
        <dbReference type="EMBL" id="JAD73146.1"/>
    </source>
</evidence>
<dbReference type="EMBL" id="GBRH01224749">
    <property type="protein sequence ID" value="JAD73146.1"/>
    <property type="molecule type" value="Transcribed_RNA"/>
</dbReference>
<sequence>MSHRRKRPTNDSLAETCRVCESILSPPLGMRAASPVSSHG</sequence>
<proteinExistence type="predicted"/>
<organism evidence="1">
    <name type="scientific">Arundo donax</name>
    <name type="common">Giant reed</name>
    <name type="synonym">Donax arundinaceus</name>
    <dbReference type="NCBI Taxonomy" id="35708"/>
    <lineage>
        <taxon>Eukaryota</taxon>
        <taxon>Viridiplantae</taxon>
        <taxon>Streptophyta</taxon>
        <taxon>Embryophyta</taxon>
        <taxon>Tracheophyta</taxon>
        <taxon>Spermatophyta</taxon>
        <taxon>Magnoliopsida</taxon>
        <taxon>Liliopsida</taxon>
        <taxon>Poales</taxon>
        <taxon>Poaceae</taxon>
        <taxon>PACMAD clade</taxon>
        <taxon>Arundinoideae</taxon>
        <taxon>Arundineae</taxon>
        <taxon>Arundo</taxon>
    </lineage>
</organism>
<reference evidence="1" key="1">
    <citation type="submission" date="2014-09" db="EMBL/GenBank/DDBJ databases">
        <authorList>
            <person name="Magalhaes I.L.F."/>
            <person name="Oliveira U."/>
            <person name="Santos F.R."/>
            <person name="Vidigal T.H.D.A."/>
            <person name="Brescovit A.D."/>
            <person name="Santos A.J."/>
        </authorList>
    </citation>
    <scope>NUCLEOTIDE SEQUENCE</scope>
    <source>
        <tissue evidence="1">Shoot tissue taken approximately 20 cm above the soil surface</tissue>
    </source>
</reference>
<accession>A0A0A9CC66</accession>
<protein>
    <submittedName>
        <fullName evidence="1">Uncharacterized protein</fullName>
    </submittedName>
</protein>
<dbReference type="AlphaFoldDB" id="A0A0A9CC66"/>